<dbReference type="InterPro" id="IPR024524">
    <property type="entry name" value="DUF3800"/>
</dbReference>
<proteinExistence type="predicted"/>
<organism evidence="1 2">
    <name type="scientific">Corynebacterium yonathiae</name>
    <dbReference type="NCBI Taxonomy" id="2913504"/>
    <lineage>
        <taxon>Bacteria</taxon>
        <taxon>Bacillati</taxon>
        <taxon>Actinomycetota</taxon>
        <taxon>Actinomycetes</taxon>
        <taxon>Mycobacteriales</taxon>
        <taxon>Corynebacteriaceae</taxon>
        <taxon>Corynebacterium</taxon>
    </lineage>
</organism>
<protein>
    <submittedName>
        <fullName evidence="1">DUF3800 domain-containing protein</fullName>
    </submittedName>
</protein>
<evidence type="ECO:0000313" key="2">
    <source>
        <dbReference type="Proteomes" id="UP001146439"/>
    </source>
</evidence>
<dbReference type="EMBL" id="JAKMUZ010000024">
    <property type="protein sequence ID" value="MCZ9297015.1"/>
    <property type="molecule type" value="Genomic_DNA"/>
</dbReference>
<comment type="caution">
    <text evidence="1">The sequence shown here is derived from an EMBL/GenBank/DDBJ whole genome shotgun (WGS) entry which is preliminary data.</text>
</comment>
<dbReference type="RefSeq" id="WP_269966515.1">
    <property type="nucleotide sequence ID" value="NZ_JAKMUZ010000024.1"/>
</dbReference>
<name>A0A9X3LZN2_9CORY</name>
<accession>A0A9X3LZN2</accession>
<reference evidence="1" key="1">
    <citation type="submission" date="2022-02" db="EMBL/GenBank/DDBJ databases">
        <title>Corynebacterium sp. from urogenital microbiome.</title>
        <authorList>
            <person name="Cappelli E.A."/>
            <person name="Ribeiro T.G."/>
            <person name="Peixe L."/>
        </authorList>
    </citation>
    <scope>NUCLEOTIDE SEQUENCE</scope>
    <source>
        <strain evidence="1">C21Ua_68</strain>
    </source>
</reference>
<dbReference type="AlphaFoldDB" id="A0A9X3LZN2"/>
<gene>
    <name evidence="1" type="ORF">L8V22_10720</name>
</gene>
<dbReference type="Pfam" id="PF12686">
    <property type="entry name" value="DUF3800"/>
    <property type="match status" value="1"/>
</dbReference>
<sequence length="233" mass="27110">MLFSYVDESASQNDDYYLLSALIFDEEGKSRLEAGLSDLLSTEAKKGHLKGTEELHGYEIMQQKGDWSHMHVRLSINIYNRALSIINDSASALFVECINRSKQERRYVRPFDPRDLAISFTLERINEFCTWNEEKSHVLLDDHYTAEESRKNFIKYRTDGTFGYKPSKLARVESFDFYDSKTKWGLQAADLCTYIANRIISKPSTNPKVVKLQNNMWSRLDSIKEAGRIRIWP</sequence>
<dbReference type="Proteomes" id="UP001146439">
    <property type="component" value="Unassembled WGS sequence"/>
</dbReference>
<evidence type="ECO:0000313" key="1">
    <source>
        <dbReference type="EMBL" id="MCZ9297015.1"/>
    </source>
</evidence>